<evidence type="ECO:0000256" key="1">
    <source>
        <dbReference type="SAM" id="SignalP"/>
    </source>
</evidence>
<feature type="chain" id="PRO_5041385071" description="Porin" evidence="1">
    <location>
        <begin position="28"/>
        <end position="329"/>
    </location>
</feature>
<dbReference type="EMBL" id="BSOT01000006">
    <property type="protein sequence ID" value="GLR71656.1"/>
    <property type="molecule type" value="Genomic_DNA"/>
</dbReference>
<reference evidence="2" key="2">
    <citation type="submission" date="2023-01" db="EMBL/GenBank/DDBJ databases">
        <title>Draft genome sequence of Agaribacter marinus strain NBRC 110023.</title>
        <authorList>
            <person name="Sun Q."/>
            <person name="Mori K."/>
        </authorList>
    </citation>
    <scope>NUCLEOTIDE SEQUENCE</scope>
    <source>
        <strain evidence="2">NBRC 110023</strain>
    </source>
</reference>
<feature type="signal peptide" evidence="1">
    <location>
        <begin position="1"/>
        <end position="27"/>
    </location>
</feature>
<comment type="caution">
    <text evidence="2">The sequence shown here is derived from an EMBL/GenBank/DDBJ whole genome shotgun (WGS) entry which is preliminary data.</text>
</comment>
<organism evidence="2 3">
    <name type="scientific">Agaribacter marinus</name>
    <dbReference type="NCBI Taxonomy" id="1431249"/>
    <lineage>
        <taxon>Bacteria</taxon>
        <taxon>Pseudomonadati</taxon>
        <taxon>Pseudomonadota</taxon>
        <taxon>Gammaproteobacteria</taxon>
        <taxon>Alteromonadales</taxon>
        <taxon>Alteromonadaceae</taxon>
        <taxon>Agaribacter</taxon>
    </lineage>
</organism>
<protein>
    <recommendedName>
        <fullName evidence="4">Porin</fullName>
    </recommendedName>
</protein>
<reference evidence="2" key="1">
    <citation type="journal article" date="2014" name="Int. J. Syst. Evol. Microbiol.">
        <title>Complete genome sequence of Corynebacterium casei LMG S-19264T (=DSM 44701T), isolated from a smear-ripened cheese.</title>
        <authorList>
            <consortium name="US DOE Joint Genome Institute (JGI-PGF)"/>
            <person name="Walter F."/>
            <person name="Albersmeier A."/>
            <person name="Kalinowski J."/>
            <person name="Ruckert C."/>
        </authorList>
    </citation>
    <scope>NUCLEOTIDE SEQUENCE</scope>
    <source>
        <strain evidence="2">NBRC 110023</strain>
    </source>
</reference>
<evidence type="ECO:0008006" key="4">
    <source>
        <dbReference type="Google" id="ProtNLM"/>
    </source>
</evidence>
<proteinExistence type="predicted"/>
<dbReference type="SUPFAM" id="SSF56935">
    <property type="entry name" value="Porins"/>
    <property type="match status" value="1"/>
</dbReference>
<accession>A0AA37WI34</accession>
<evidence type="ECO:0000313" key="3">
    <source>
        <dbReference type="Proteomes" id="UP001156601"/>
    </source>
</evidence>
<dbReference type="Gene3D" id="2.40.160.10">
    <property type="entry name" value="Porin"/>
    <property type="match status" value="1"/>
</dbReference>
<evidence type="ECO:0000313" key="2">
    <source>
        <dbReference type="EMBL" id="GLR71656.1"/>
    </source>
</evidence>
<keyword evidence="3" id="KW-1185">Reference proteome</keyword>
<gene>
    <name evidence="2" type="ORF">GCM10007852_25640</name>
</gene>
<dbReference type="Pfam" id="PF07642">
    <property type="entry name" value="BBP2"/>
    <property type="match status" value="1"/>
</dbReference>
<dbReference type="AlphaFoldDB" id="A0AA37WI34"/>
<dbReference type="RefSeq" id="WP_284217994.1">
    <property type="nucleotide sequence ID" value="NZ_BSOT01000006.1"/>
</dbReference>
<dbReference type="InterPro" id="IPR023614">
    <property type="entry name" value="Porin_dom_sf"/>
</dbReference>
<dbReference type="Proteomes" id="UP001156601">
    <property type="component" value="Unassembled WGS sequence"/>
</dbReference>
<name>A0AA37WI34_9ALTE</name>
<dbReference type="InterPro" id="IPR011486">
    <property type="entry name" value="BBP2"/>
</dbReference>
<sequence length="329" mass="35429">MKRTHSKLKPIAASLLLAMGAAGTASAEISDKFTVGGFVDMSWTYADIDGGSSEQSAGIDQVEFNIGYQFDDKLSATVDIEYQDNGTGEEVDLEQAFVSYAVSDQFSIKAGRFLSYTGWETEEPTGLFQYSGTGYAAYFYGGYQQGVSGIYSGDGFAVALSVVNDLGDLEGEARDSEQPGFETMLAIMPTEEITIKGFYSTDSLDGTSEDTTLVNLWASYSTGALTLAAEYNTSENAPAYVFGGAGIDAEASGYLLMGNYAFDSFGLTLRYHDWEIETATGATYEDASGFTISPSITVSDNLLMVFEYRLDEVNDVDSDFIAVEALITF</sequence>
<keyword evidence="1" id="KW-0732">Signal</keyword>